<dbReference type="InterPro" id="IPR011761">
    <property type="entry name" value="ATP-grasp"/>
</dbReference>
<dbReference type="Pfam" id="PF13607">
    <property type="entry name" value="Succ_CoA_lig"/>
    <property type="match status" value="1"/>
</dbReference>
<proteinExistence type="predicted"/>
<dbReference type="GO" id="GO:0005524">
    <property type="term" value="F:ATP binding"/>
    <property type="evidence" value="ECO:0007669"/>
    <property type="project" value="UniProtKB-UniRule"/>
</dbReference>
<dbReference type="GO" id="GO:0046872">
    <property type="term" value="F:metal ion binding"/>
    <property type="evidence" value="ECO:0007669"/>
    <property type="project" value="InterPro"/>
</dbReference>
<feature type="domain" description="ATP-grasp" evidence="5">
    <location>
        <begin position="489"/>
        <end position="525"/>
    </location>
</feature>
<evidence type="ECO:0000256" key="1">
    <source>
        <dbReference type="ARBA" id="ARBA00022598"/>
    </source>
</evidence>
<protein>
    <submittedName>
        <fullName evidence="6">CoA-binding domain protein</fullName>
    </submittedName>
</protein>
<dbReference type="Gene3D" id="3.40.50.261">
    <property type="entry name" value="Succinyl-CoA synthetase domains"/>
    <property type="match status" value="2"/>
</dbReference>
<dbReference type="InterPro" id="IPR036291">
    <property type="entry name" value="NAD(P)-bd_dom_sf"/>
</dbReference>
<dbReference type="AlphaFoldDB" id="A0A445MYD3"/>
<gene>
    <name evidence="6" type="ORF">PITCH_A2320007</name>
</gene>
<keyword evidence="2 4" id="KW-0547">Nucleotide-binding</keyword>
<dbReference type="SUPFAM" id="SSF52210">
    <property type="entry name" value="Succinyl-CoA synthetase domains"/>
    <property type="match status" value="2"/>
</dbReference>
<dbReference type="Pfam" id="PF13380">
    <property type="entry name" value="CoA_binding_2"/>
    <property type="match status" value="1"/>
</dbReference>
<evidence type="ECO:0000313" key="6">
    <source>
        <dbReference type="EMBL" id="SPD74500.1"/>
    </source>
</evidence>
<dbReference type="InterPro" id="IPR013815">
    <property type="entry name" value="ATP_grasp_subdomain_1"/>
</dbReference>
<accession>A0A445MYD3</accession>
<dbReference type="PANTHER" id="PTHR43334">
    <property type="entry name" value="ACETATE--COA LIGASE [ADP-FORMING]"/>
    <property type="match status" value="1"/>
</dbReference>
<dbReference type="Gene3D" id="3.30.1490.20">
    <property type="entry name" value="ATP-grasp fold, A domain"/>
    <property type="match status" value="1"/>
</dbReference>
<organism evidence="6">
    <name type="scientific">uncultured Desulfobacterium sp</name>
    <dbReference type="NCBI Taxonomy" id="201089"/>
    <lineage>
        <taxon>Bacteria</taxon>
        <taxon>Pseudomonadati</taxon>
        <taxon>Thermodesulfobacteriota</taxon>
        <taxon>Desulfobacteria</taxon>
        <taxon>Desulfobacterales</taxon>
        <taxon>Desulfobacteriaceae</taxon>
        <taxon>Desulfobacterium</taxon>
        <taxon>environmental samples</taxon>
    </lineage>
</organism>
<reference evidence="6" key="1">
    <citation type="submission" date="2018-01" db="EMBL/GenBank/DDBJ databases">
        <authorList>
            <person name="Regsiter A."/>
            <person name="William W."/>
        </authorList>
    </citation>
    <scope>NUCLEOTIDE SEQUENCE</scope>
    <source>
        <strain evidence="6">TRIP AH-1</strain>
    </source>
</reference>
<dbReference type="SUPFAM" id="SSF56059">
    <property type="entry name" value="Glutathione synthetase ATP-binding domain-like"/>
    <property type="match status" value="1"/>
</dbReference>
<evidence type="ECO:0000256" key="2">
    <source>
        <dbReference type="ARBA" id="ARBA00022741"/>
    </source>
</evidence>
<dbReference type="PANTHER" id="PTHR43334:SF1">
    <property type="entry name" value="3-HYDROXYPROPIONATE--COA LIGASE [ADP-FORMING]"/>
    <property type="match status" value="1"/>
</dbReference>
<dbReference type="SMART" id="SM00881">
    <property type="entry name" value="CoA_binding"/>
    <property type="match status" value="1"/>
</dbReference>
<dbReference type="InterPro" id="IPR003781">
    <property type="entry name" value="CoA-bd"/>
</dbReference>
<dbReference type="EMBL" id="OJIN01000149">
    <property type="protein sequence ID" value="SPD74500.1"/>
    <property type="molecule type" value="Genomic_DNA"/>
</dbReference>
<dbReference type="InterPro" id="IPR051538">
    <property type="entry name" value="Acyl-CoA_Synth/Transferase"/>
</dbReference>
<dbReference type="Gene3D" id="3.30.470.20">
    <property type="entry name" value="ATP-grasp fold, B domain"/>
    <property type="match status" value="1"/>
</dbReference>
<evidence type="ECO:0000256" key="3">
    <source>
        <dbReference type="ARBA" id="ARBA00022840"/>
    </source>
</evidence>
<keyword evidence="3 4" id="KW-0067">ATP-binding</keyword>
<dbReference type="Pfam" id="PF13549">
    <property type="entry name" value="ATP-grasp_5"/>
    <property type="match status" value="1"/>
</dbReference>
<dbReference type="InterPro" id="IPR016102">
    <property type="entry name" value="Succinyl-CoA_synth-like"/>
</dbReference>
<name>A0A445MYD3_9BACT</name>
<sequence length="690" mass="74639">MDKFFNPSSIAVIGASRRRGGSQTIKNLQFGYSGKIYPVNPGYDDIHGIPCFSSLDQIPSAVDLAIILVPAPKAPDVLKSCAAKGIKRVMIESAGFSETGAKGKDIQDKCVAIAGEAGIRIWGPNCMGLVDVKKRYFFTFMSPRIYQDGIQEGRFSMVVQSGMLSAGFLVDLLSKRNIGVNKICSIGNKAGVDECDMLTYLLNDPDTNVVALYLESAARGRELLDIIRRASKPIVVLKGGKSERGAMAAVSHTASLAGDSRLLCDILGFYGITLADDFHQMIDLARSLAVKPRIRPAARLGVVSFSGAAGIVSCDLLERRGLAIARLSPETEYALKRLYPDWMPVTNPVDLYPAMELHWHESPVAQAIAILLKDPNVDVILLHFVAGLGGEELHLAELKRMADQAGKVIVLWLLGKRNPCRDIRVEADKCGMLVFDELSRAVECISAASRYRPYETSPGDMAAEYTNPFHISADLLPPEGGIMDEYHSKRLLKYRDVPVVEEEIVTTVSEAKDAADRFGFPVVLKGLMPGVLHKTELGLVKPGIEGRKGLAEAFGDLTERLGGSGRIIIQPQVRSDFELIAGFIRDAHLGPCVMFGLGGIFSEFQKDVRFAPAPLSHQDALRLISRIRGNSLFEGFRGMSPLRKDVMAGILVSLGALGAGNQAIEQIDINPLAVSAGLPVALDATIVLAS</sequence>
<dbReference type="GO" id="GO:0016874">
    <property type="term" value="F:ligase activity"/>
    <property type="evidence" value="ECO:0007669"/>
    <property type="project" value="UniProtKB-KW"/>
</dbReference>
<evidence type="ECO:0000259" key="5">
    <source>
        <dbReference type="PROSITE" id="PS50975"/>
    </source>
</evidence>
<dbReference type="InterPro" id="IPR032875">
    <property type="entry name" value="Succ_CoA_lig_flav_dom"/>
</dbReference>
<evidence type="ECO:0000256" key="4">
    <source>
        <dbReference type="PROSITE-ProRule" id="PRU00409"/>
    </source>
</evidence>
<keyword evidence="1" id="KW-0436">Ligase</keyword>
<dbReference type="SUPFAM" id="SSF51735">
    <property type="entry name" value="NAD(P)-binding Rossmann-fold domains"/>
    <property type="match status" value="1"/>
</dbReference>
<dbReference type="Gene3D" id="3.40.50.720">
    <property type="entry name" value="NAD(P)-binding Rossmann-like Domain"/>
    <property type="match status" value="1"/>
</dbReference>
<dbReference type="PROSITE" id="PS50975">
    <property type="entry name" value="ATP_GRASP"/>
    <property type="match status" value="1"/>
</dbReference>